<dbReference type="Pfam" id="PF00232">
    <property type="entry name" value="Glyco_hydro_1"/>
    <property type="match status" value="1"/>
</dbReference>
<sequence length="375" mass="37966">MTALRWAAAGATPDPRVVEAVAGLGVDAYRLTLSWARLQPAPDGPLDDRELDRLRAATRALRRAGVDPVIALGHDAPLGAGWGDRATAQAYGRLAGRVAGALGDDVAAWTTLTRPWRLAFAAPTGAEALAAAHHLSLGHGLAAAAVRAELGAAAVVGVELDLHVTHPANATSSGDLEAVARIDAAGNHVFLGPVLDGSYPVRLRRQTVGASDWSFVRPGDLEVTRQRVDVLGVSYDGSRLVRRGPGNGGAPWVGADDVEHVAGPGPDGLFPDPEGLTELLTALDNAYPELPLVAVPTLTGTGTAAVGHARALVAATAEAGAAGAGVRGFVAGPAVGGPGEDGLLREAGGALVPTELGQWYAATVRAGAPTTRSVG</sequence>
<dbReference type="PANTHER" id="PTHR10353">
    <property type="entry name" value="GLYCOSYL HYDROLASE"/>
    <property type="match status" value="1"/>
</dbReference>
<evidence type="ECO:0000256" key="2">
    <source>
        <dbReference type="ARBA" id="ARBA00022801"/>
    </source>
</evidence>
<proteinExistence type="inferred from homology"/>
<dbReference type="RefSeq" id="WP_122823416.1">
    <property type="nucleotide sequence ID" value="NZ_CP033325.1"/>
</dbReference>
<evidence type="ECO:0000256" key="4">
    <source>
        <dbReference type="RuleBase" id="RU003690"/>
    </source>
</evidence>
<evidence type="ECO:0000256" key="1">
    <source>
        <dbReference type="ARBA" id="ARBA00010838"/>
    </source>
</evidence>
<dbReference type="EMBL" id="JBHSGF010000008">
    <property type="protein sequence ID" value="MFC4555961.1"/>
    <property type="molecule type" value="Genomic_DNA"/>
</dbReference>
<dbReference type="InterPro" id="IPR017853">
    <property type="entry name" value="GH"/>
</dbReference>
<evidence type="ECO:0000313" key="5">
    <source>
        <dbReference type="EMBL" id="MFC4555961.1"/>
    </source>
</evidence>
<protein>
    <submittedName>
        <fullName evidence="5">Family 1 glycosylhydrolase</fullName>
    </submittedName>
</protein>
<organism evidence="5 6">
    <name type="scientific">Georgenia faecalis</name>
    <dbReference type="NCBI Taxonomy" id="2483799"/>
    <lineage>
        <taxon>Bacteria</taxon>
        <taxon>Bacillati</taxon>
        <taxon>Actinomycetota</taxon>
        <taxon>Actinomycetes</taxon>
        <taxon>Micrococcales</taxon>
        <taxon>Bogoriellaceae</taxon>
        <taxon>Georgenia</taxon>
    </lineage>
</organism>
<dbReference type="Proteomes" id="UP001595955">
    <property type="component" value="Unassembled WGS sequence"/>
</dbReference>
<keyword evidence="6" id="KW-1185">Reference proteome</keyword>
<keyword evidence="2" id="KW-0378">Hydrolase</keyword>
<gene>
    <name evidence="5" type="ORF">ACFO3F_11940</name>
</gene>
<evidence type="ECO:0000256" key="3">
    <source>
        <dbReference type="ARBA" id="ARBA00023295"/>
    </source>
</evidence>
<dbReference type="SUPFAM" id="SSF51445">
    <property type="entry name" value="(Trans)glycosidases"/>
    <property type="match status" value="1"/>
</dbReference>
<accession>A0ABV9DB06</accession>
<reference evidence="6" key="1">
    <citation type="journal article" date="2019" name="Int. J. Syst. Evol. Microbiol.">
        <title>The Global Catalogue of Microorganisms (GCM) 10K type strain sequencing project: providing services to taxonomists for standard genome sequencing and annotation.</title>
        <authorList>
            <consortium name="The Broad Institute Genomics Platform"/>
            <consortium name="The Broad Institute Genome Sequencing Center for Infectious Disease"/>
            <person name="Wu L."/>
            <person name="Ma J."/>
        </authorList>
    </citation>
    <scope>NUCLEOTIDE SEQUENCE [LARGE SCALE GENOMIC DNA]</scope>
    <source>
        <strain evidence="6">JCM 3369</strain>
    </source>
</reference>
<comment type="caution">
    <text evidence="5">The sequence shown here is derived from an EMBL/GenBank/DDBJ whole genome shotgun (WGS) entry which is preliminary data.</text>
</comment>
<dbReference type="InterPro" id="IPR001360">
    <property type="entry name" value="Glyco_hydro_1"/>
</dbReference>
<dbReference type="Gene3D" id="3.20.20.80">
    <property type="entry name" value="Glycosidases"/>
    <property type="match status" value="1"/>
</dbReference>
<name>A0ABV9DB06_9MICO</name>
<evidence type="ECO:0000313" key="6">
    <source>
        <dbReference type="Proteomes" id="UP001595955"/>
    </source>
</evidence>
<comment type="similarity">
    <text evidence="1 4">Belongs to the glycosyl hydrolase 1 family.</text>
</comment>
<dbReference type="PANTHER" id="PTHR10353:SF36">
    <property type="entry name" value="LP05116P"/>
    <property type="match status" value="1"/>
</dbReference>
<keyword evidence="3" id="KW-0326">Glycosidase</keyword>